<keyword evidence="6 7" id="KW-0472">Membrane</keyword>
<keyword evidence="3" id="KW-1003">Cell membrane</keyword>
<evidence type="ECO:0000256" key="3">
    <source>
        <dbReference type="ARBA" id="ARBA00022475"/>
    </source>
</evidence>
<feature type="transmembrane region" description="Helical" evidence="7">
    <location>
        <begin position="376"/>
        <end position="399"/>
    </location>
</feature>
<feature type="transmembrane region" description="Helical" evidence="7">
    <location>
        <begin position="317"/>
        <end position="339"/>
    </location>
</feature>
<dbReference type="KEGG" id="npy:NPRO_03860"/>
<dbReference type="PANTHER" id="PTHR23513">
    <property type="entry name" value="INTEGRAL MEMBRANE EFFLUX PROTEIN-RELATED"/>
    <property type="match status" value="1"/>
</dbReference>
<feature type="transmembrane region" description="Helical" evidence="7">
    <location>
        <begin position="103"/>
        <end position="121"/>
    </location>
</feature>
<feature type="transmembrane region" description="Helical" evidence="7">
    <location>
        <begin position="44"/>
        <end position="65"/>
    </location>
</feature>
<dbReference type="CDD" id="cd06173">
    <property type="entry name" value="MFS_MefA_like"/>
    <property type="match status" value="1"/>
</dbReference>
<evidence type="ECO:0000313" key="9">
    <source>
        <dbReference type="Proteomes" id="UP000662873"/>
    </source>
</evidence>
<dbReference type="InterPro" id="IPR036259">
    <property type="entry name" value="MFS_trans_sf"/>
</dbReference>
<organism evidence="8 9">
    <name type="scientific">Candidatus Nitrosymbiomonas proteolyticus</name>
    <dbReference type="NCBI Taxonomy" id="2608984"/>
    <lineage>
        <taxon>Bacteria</taxon>
        <taxon>Bacillati</taxon>
        <taxon>Armatimonadota</taxon>
        <taxon>Armatimonadota incertae sedis</taxon>
        <taxon>Candidatus Nitrosymbiomonas</taxon>
    </lineage>
</organism>
<comment type="subcellular location">
    <subcellularLocation>
        <location evidence="1">Cell membrane</location>
        <topology evidence="1">Multi-pass membrane protein</topology>
    </subcellularLocation>
</comment>
<feature type="transmembrane region" description="Helical" evidence="7">
    <location>
        <begin position="264"/>
        <end position="282"/>
    </location>
</feature>
<feature type="transmembrane region" description="Helical" evidence="7">
    <location>
        <begin position="176"/>
        <end position="195"/>
    </location>
</feature>
<name>A0A809S889_9BACT</name>
<dbReference type="Gene3D" id="1.20.1250.20">
    <property type="entry name" value="MFS general substrate transporter like domains"/>
    <property type="match status" value="1"/>
</dbReference>
<keyword evidence="5 7" id="KW-1133">Transmembrane helix</keyword>
<reference evidence="8" key="1">
    <citation type="journal article" name="DNA Res.">
        <title>The physiological potential of anammox bacteria as revealed by their core genome structure.</title>
        <authorList>
            <person name="Okubo T."/>
            <person name="Toyoda A."/>
            <person name="Fukuhara K."/>
            <person name="Uchiyama I."/>
            <person name="Harigaya Y."/>
            <person name="Kuroiwa M."/>
            <person name="Suzuki T."/>
            <person name="Murakami Y."/>
            <person name="Suwa Y."/>
            <person name="Takami H."/>
        </authorList>
    </citation>
    <scope>NUCLEOTIDE SEQUENCE</scope>
    <source>
        <strain evidence="8">317325-2</strain>
    </source>
</reference>
<evidence type="ECO:0000313" key="8">
    <source>
        <dbReference type="EMBL" id="BBO22791.1"/>
    </source>
</evidence>
<evidence type="ECO:0000256" key="2">
    <source>
        <dbReference type="ARBA" id="ARBA00022448"/>
    </source>
</evidence>
<evidence type="ECO:0000256" key="4">
    <source>
        <dbReference type="ARBA" id="ARBA00022692"/>
    </source>
</evidence>
<feature type="transmembrane region" description="Helical" evidence="7">
    <location>
        <begin position="20"/>
        <end position="38"/>
    </location>
</feature>
<dbReference type="EMBL" id="AP021858">
    <property type="protein sequence ID" value="BBO22791.1"/>
    <property type="molecule type" value="Genomic_DNA"/>
</dbReference>
<feature type="transmembrane region" description="Helical" evidence="7">
    <location>
        <begin position="228"/>
        <end position="252"/>
    </location>
</feature>
<dbReference type="GO" id="GO:0005886">
    <property type="term" value="C:plasma membrane"/>
    <property type="evidence" value="ECO:0007669"/>
    <property type="project" value="UniProtKB-SubCell"/>
</dbReference>
<dbReference type="Proteomes" id="UP000662873">
    <property type="component" value="Chromosome"/>
</dbReference>
<evidence type="ECO:0000256" key="5">
    <source>
        <dbReference type="ARBA" id="ARBA00022989"/>
    </source>
</evidence>
<evidence type="ECO:0000256" key="7">
    <source>
        <dbReference type="SAM" id="Phobius"/>
    </source>
</evidence>
<evidence type="ECO:0000256" key="1">
    <source>
        <dbReference type="ARBA" id="ARBA00004651"/>
    </source>
</evidence>
<gene>
    <name evidence="8" type="ORF">NPRO_03860</name>
</gene>
<accession>A0A809S889</accession>
<proteinExistence type="predicted"/>
<dbReference type="Pfam" id="PF05977">
    <property type="entry name" value="MFS_3"/>
    <property type="match status" value="1"/>
</dbReference>
<feature type="transmembrane region" description="Helical" evidence="7">
    <location>
        <begin position="294"/>
        <end position="311"/>
    </location>
</feature>
<feature type="transmembrane region" description="Helical" evidence="7">
    <location>
        <begin position="77"/>
        <end position="97"/>
    </location>
</feature>
<protein>
    <submittedName>
        <fullName evidence="8">H+ Antiporter protein</fullName>
    </submittedName>
</protein>
<dbReference type="AlphaFoldDB" id="A0A809S889"/>
<keyword evidence="4 7" id="KW-0812">Transmembrane</keyword>
<dbReference type="InterPro" id="IPR010290">
    <property type="entry name" value="TM_effector"/>
</dbReference>
<keyword evidence="2" id="KW-0813">Transport</keyword>
<dbReference type="SUPFAM" id="SSF103473">
    <property type="entry name" value="MFS general substrate transporter"/>
    <property type="match status" value="1"/>
</dbReference>
<sequence>MSPSHPLRIPQFRNLWLGQAISQFGDAVYYAIFMFMVAKVTGSIAAVGYVGAIETLPFLLFSPYAGVLADRIDRRRIMLLSDVVCGLLLAGFALYIAFEPKPAFWLIASVAFTLSTVRSFFIPAKNAAIPRLVPASSLLEANAFSQMTQSFMLMGGVALAAGVSAVLYAIAPGEFFVGTFALNAISFLGSAYFIAKLPPIAPEGEIADRHPLKEIVAGGKYAIGRPELLVLMGLQALLMLCISPFFPIYVAANESWFGGKPNTLLLFEFAFMFGHILGSLWVGKSSSKWPGRAYIVGSFFVGLTVAGLAFSQHIALFILFNFAAGLAVPWASIPVMTYLQLTVPDEYRGRVNSMLNMITMGVHPVGLSLAGRMIAAIGLVWAFLVMGAGMGVAALLGLFSRAFRSLQMPSSAVSTAEDGALEESLPVLDESPLPAQG</sequence>
<feature type="transmembrane region" description="Helical" evidence="7">
    <location>
        <begin position="151"/>
        <end position="170"/>
    </location>
</feature>
<evidence type="ECO:0000256" key="6">
    <source>
        <dbReference type="ARBA" id="ARBA00023136"/>
    </source>
</evidence>
<dbReference type="PANTHER" id="PTHR23513:SF11">
    <property type="entry name" value="STAPHYLOFERRIN A TRANSPORTER"/>
    <property type="match status" value="1"/>
</dbReference>